<comment type="caution">
    <text evidence="1">The sequence shown here is derived from an EMBL/GenBank/DDBJ whole genome shotgun (WGS) entry which is preliminary data.</text>
</comment>
<evidence type="ECO:0000313" key="2">
    <source>
        <dbReference type="Proteomes" id="UP001163064"/>
    </source>
</evidence>
<reference evidence="1" key="1">
    <citation type="submission" date="2022-10" db="EMBL/GenBank/DDBJ databases">
        <title>Streptomyces beihaiensis sp. nov., a chitin degrading actinobacterium, isolated from shrimp pond soil.</title>
        <authorList>
            <person name="Xie J."/>
            <person name="Shen N."/>
        </authorList>
    </citation>
    <scope>NUCLEOTIDE SEQUENCE</scope>
    <source>
        <strain evidence="1">GXMU-J5</strain>
    </source>
</reference>
<sequence>MPSPTVFNEATSQWVHAAAIADPSGGTTPDAEGRTAVVSILAVLRGAGVIAGATDLNVSQTWNGPTNQVAQHPAIADPSGGASPDAAARTAIGSVLTVLRSTGLIAGGTTGPAFVLDGAQHQWADGADITDLAVDGSADDQLRTALNSALAAMRLAELIA</sequence>
<dbReference type="Proteomes" id="UP001163064">
    <property type="component" value="Unassembled WGS sequence"/>
</dbReference>
<name>A0ABT3U4F2_9ACTN</name>
<proteinExistence type="predicted"/>
<dbReference type="EMBL" id="JAPHNL010000335">
    <property type="protein sequence ID" value="MCX3064209.1"/>
    <property type="molecule type" value="Genomic_DNA"/>
</dbReference>
<gene>
    <name evidence="1" type="ORF">OFY01_31555</name>
</gene>
<organism evidence="1 2">
    <name type="scientific">Streptomyces beihaiensis</name>
    <dbReference type="NCBI Taxonomy" id="2984495"/>
    <lineage>
        <taxon>Bacteria</taxon>
        <taxon>Bacillati</taxon>
        <taxon>Actinomycetota</taxon>
        <taxon>Actinomycetes</taxon>
        <taxon>Kitasatosporales</taxon>
        <taxon>Streptomycetaceae</taxon>
        <taxon>Streptomyces</taxon>
    </lineage>
</organism>
<evidence type="ECO:0000313" key="1">
    <source>
        <dbReference type="EMBL" id="MCX3064209.1"/>
    </source>
</evidence>
<keyword evidence="2" id="KW-1185">Reference proteome</keyword>
<dbReference type="RefSeq" id="WP_266605780.1">
    <property type="nucleotide sequence ID" value="NZ_JAPHNL010000335.1"/>
</dbReference>
<protein>
    <submittedName>
        <fullName evidence="1">Uncharacterized protein</fullName>
    </submittedName>
</protein>
<accession>A0ABT3U4F2</accession>